<dbReference type="Pfam" id="PF05089">
    <property type="entry name" value="NAGLU"/>
    <property type="match status" value="1"/>
</dbReference>
<dbReference type="EMBL" id="CAJPEX010017640">
    <property type="protein sequence ID" value="CAG0925753.1"/>
    <property type="molecule type" value="Genomic_DNA"/>
</dbReference>
<proteinExistence type="predicted"/>
<protein>
    <recommendedName>
        <fullName evidence="1">Alpha-N-acetylglucosaminidase tim-barrel domain-containing protein</fullName>
    </recommendedName>
</protein>
<evidence type="ECO:0000259" key="1">
    <source>
        <dbReference type="Pfam" id="PF05089"/>
    </source>
</evidence>
<dbReference type="Proteomes" id="UP000678499">
    <property type="component" value="Unassembled WGS sequence"/>
</dbReference>
<dbReference type="InterPro" id="IPR024733">
    <property type="entry name" value="NAGLU_tim-barrel"/>
</dbReference>
<dbReference type="EMBL" id="OA899677">
    <property type="protein sequence ID" value="CAD7285601.1"/>
    <property type="molecule type" value="Genomic_DNA"/>
</dbReference>
<dbReference type="PANTHER" id="PTHR12872:SF1">
    <property type="entry name" value="ALPHA-N-ACETYLGLUCOSAMINIDASE"/>
    <property type="match status" value="1"/>
</dbReference>
<sequence length="294" mass="32968">MPDYWLKDQKDLLGMILDRSRSLGMKPVLPCFPGFVPQEVLKKNPGSTARQLTTWNNFNCPNYSWCASLYLLDPGSVLYSEISQAFVKQLIADFGTDHLYSCDLFNENGIPGGVDPVEYLNTVGKGVYNSLAAVDPDAIWVMQGWMLENSGQWTPALAEALLTSVPIGSMLVLDLYAEMFPQYPKFKSFYGQPFVFCLLNNFGGRKGMFGDIEDVVQGPRKALNFENSSLAGIGIAPEGIHSNYVLYDVFLELPLYLSKDQNHDVDVEAWTHEYGMRRYGLSMGSDIHDWHSVT</sequence>
<evidence type="ECO:0000313" key="2">
    <source>
        <dbReference type="EMBL" id="CAD7285601.1"/>
    </source>
</evidence>
<dbReference type="InterPro" id="IPR007781">
    <property type="entry name" value="NAGLU"/>
</dbReference>
<feature type="domain" description="Alpha-N-acetylglucosaminidase tim-barrel" evidence="1">
    <location>
        <begin position="2"/>
        <end position="253"/>
    </location>
</feature>
<name>A0A7R9GLC4_9CRUS</name>
<dbReference type="OrthoDB" id="64736at2759"/>
<organism evidence="2">
    <name type="scientific">Notodromas monacha</name>
    <dbReference type="NCBI Taxonomy" id="399045"/>
    <lineage>
        <taxon>Eukaryota</taxon>
        <taxon>Metazoa</taxon>
        <taxon>Ecdysozoa</taxon>
        <taxon>Arthropoda</taxon>
        <taxon>Crustacea</taxon>
        <taxon>Oligostraca</taxon>
        <taxon>Ostracoda</taxon>
        <taxon>Podocopa</taxon>
        <taxon>Podocopida</taxon>
        <taxon>Cypridocopina</taxon>
        <taxon>Cypridoidea</taxon>
        <taxon>Cyprididae</taxon>
        <taxon>Notodromas</taxon>
    </lineage>
</organism>
<dbReference type="PANTHER" id="PTHR12872">
    <property type="entry name" value="ALPHA-N-ACETYLGLUCOSAMINIDASE"/>
    <property type="match status" value="1"/>
</dbReference>
<keyword evidence="3" id="KW-1185">Reference proteome</keyword>
<evidence type="ECO:0000313" key="3">
    <source>
        <dbReference type="Proteomes" id="UP000678499"/>
    </source>
</evidence>
<gene>
    <name evidence="2" type="ORF">NMOB1V02_LOCUS13203</name>
</gene>
<feature type="non-terminal residue" evidence="2">
    <location>
        <position position="294"/>
    </location>
</feature>
<reference evidence="2" key="1">
    <citation type="submission" date="2020-11" db="EMBL/GenBank/DDBJ databases">
        <authorList>
            <person name="Tran Van P."/>
        </authorList>
    </citation>
    <scope>NUCLEOTIDE SEQUENCE</scope>
</reference>
<dbReference type="Gene3D" id="3.20.20.80">
    <property type="entry name" value="Glycosidases"/>
    <property type="match status" value="1"/>
</dbReference>
<accession>A0A7R9GLC4</accession>
<dbReference type="AlphaFoldDB" id="A0A7R9GLC4"/>